<accession>A0A7S2R0U9</accession>
<dbReference type="AlphaFoldDB" id="A0A7S2R0U9"/>
<protein>
    <submittedName>
        <fullName evidence="1">Uncharacterized protein</fullName>
    </submittedName>
</protein>
<proteinExistence type="predicted"/>
<evidence type="ECO:0000313" key="1">
    <source>
        <dbReference type="EMBL" id="CAD9657234.1"/>
    </source>
</evidence>
<dbReference type="EMBL" id="HBHI01002103">
    <property type="protein sequence ID" value="CAD9657234.1"/>
    <property type="molecule type" value="Transcribed_RNA"/>
</dbReference>
<organism evidence="1">
    <name type="scientific">Eucampia antarctica</name>
    <dbReference type="NCBI Taxonomy" id="49252"/>
    <lineage>
        <taxon>Eukaryota</taxon>
        <taxon>Sar</taxon>
        <taxon>Stramenopiles</taxon>
        <taxon>Ochrophyta</taxon>
        <taxon>Bacillariophyta</taxon>
        <taxon>Mediophyceae</taxon>
        <taxon>Biddulphiophycidae</taxon>
        <taxon>Hemiaulales</taxon>
        <taxon>Hemiaulaceae</taxon>
        <taxon>Eucampia</taxon>
    </lineage>
</organism>
<name>A0A7S2R0U9_9STRA</name>
<gene>
    <name evidence="1" type="ORF">EANT1437_LOCUS1035</name>
</gene>
<sequence length="151" mass="16834">MSSLAVAVTEIYFPRNFVPIPPFLINIIETTINNYDGDGSRVLLSVIQAIIDYNDLVDSDDDENTKDGARASCIDIVYWLFLLTNKKIYSITTLGCSNQVDGDSYEVYRIYDKIDQESASSISKHDSVCVVPGHSGAIRNQRRSGAILLEY</sequence>
<reference evidence="1" key="1">
    <citation type="submission" date="2021-01" db="EMBL/GenBank/DDBJ databases">
        <authorList>
            <person name="Corre E."/>
            <person name="Pelletier E."/>
            <person name="Niang G."/>
            <person name="Scheremetjew M."/>
            <person name="Finn R."/>
            <person name="Kale V."/>
            <person name="Holt S."/>
            <person name="Cochrane G."/>
            <person name="Meng A."/>
            <person name="Brown T."/>
            <person name="Cohen L."/>
        </authorList>
    </citation>
    <scope>NUCLEOTIDE SEQUENCE</scope>
    <source>
        <strain evidence="1">CCMP1452</strain>
    </source>
</reference>